<dbReference type="GO" id="GO:0016740">
    <property type="term" value="F:transferase activity"/>
    <property type="evidence" value="ECO:0007669"/>
    <property type="project" value="UniProtKB-KW"/>
</dbReference>
<gene>
    <name evidence="7" type="ORF">GJR95_17045</name>
</gene>
<comment type="similarity">
    <text evidence="1">Belongs to the sulfatase family.</text>
</comment>
<dbReference type="InterPro" id="IPR017850">
    <property type="entry name" value="Alkaline_phosphatase_core_sf"/>
</dbReference>
<keyword evidence="5" id="KW-0732">Signal</keyword>
<dbReference type="InterPro" id="IPR024607">
    <property type="entry name" value="Sulfatase_CS"/>
</dbReference>
<dbReference type="SUPFAM" id="SSF53649">
    <property type="entry name" value="Alkaline phosphatase-like"/>
    <property type="match status" value="1"/>
</dbReference>
<reference evidence="7 8" key="1">
    <citation type="submission" date="2019-11" db="EMBL/GenBank/DDBJ databases">
        <title>Spirosoma endbachense sp. nov., isolated from a natural salt meadow.</title>
        <authorList>
            <person name="Rojas J."/>
            <person name="Ambika Manirajan B."/>
            <person name="Ratering S."/>
            <person name="Suarez C."/>
            <person name="Geissler-Plaum R."/>
            <person name="Schnell S."/>
        </authorList>
    </citation>
    <scope>NUCLEOTIDE SEQUENCE [LARGE SCALE GENOMIC DNA]</scope>
    <source>
        <strain evidence="7 8">I-24</strain>
    </source>
</reference>
<dbReference type="Pfam" id="PF00884">
    <property type="entry name" value="Sulfatase"/>
    <property type="match status" value="1"/>
</dbReference>
<name>A0A6P1VX05_9BACT</name>
<keyword evidence="4" id="KW-0106">Calcium</keyword>
<evidence type="ECO:0000256" key="1">
    <source>
        <dbReference type="ARBA" id="ARBA00008779"/>
    </source>
</evidence>
<dbReference type="Gene3D" id="3.40.720.10">
    <property type="entry name" value="Alkaline Phosphatase, subunit A"/>
    <property type="match status" value="1"/>
</dbReference>
<dbReference type="InterPro" id="IPR050738">
    <property type="entry name" value="Sulfatase"/>
</dbReference>
<proteinExistence type="inferred from homology"/>
<dbReference type="InterPro" id="IPR000917">
    <property type="entry name" value="Sulfatase_N"/>
</dbReference>
<evidence type="ECO:0000259" key="6">
    <source>
        <dbReference type="Pfam" id="PF00884"/>
    </source>
</evidence>
<protein>
    <submittedName>
        <fullName evidence="7">Sulfatase-like hydrolase/transferase</fullName>
    </submittedName>
</protein>
<evidence type="ECO:0000256" key="2">
    <source>
        <dbReference type="ARBA" id="ARBA00022723"/>
    </source>
</evidence>
<sequence length="433" mass="49320">MFIRLLSALILTSSLGWFGPTPTLKPAPAPPNVVFILADDFGYELIGANGGLSYKTPNLDKMAREGVRFDNCFSMPLCTPSRLQLMTGKHNFRNYERFGYLNTSQKTFANLFKDAGYTTAIAGKWQLAGGPDTVRHFGFDQFCLWQIDKSDFWDRYKDPILAENQLGQKRMGAYGPDEEVKFLTNFIEQNQQRKFFVYYPMTLTHDPFQPTPDIPEFKSFKINGTNDTTYFKNMVQYADRLVGQMINKLDSLKLLENTVIIFAGDNGTSVNITSQTRQGPVKGNKGYTTSAGNHVPLLVYWKGHTPSGVTRSELVDFTDVLPTMLDVAGLKKPDNFMVDGQSFWPAAMGKAGKKRDWVYSDYNPKRNDFPARKYAQTQKYKLYSDGQFFDYQNDPLENKPLSLVSLSENTRKVYDQLSKVMAHYQQQSDQIKK</sequence>
<dbReference type="AlphaFoldDB" id="A0A6P1VX05"/>
<dbReference type="PROSITE" id="PS00523">
    <property type="entry name" value="SULFATASE_1"/>
    <property type="match status" value="1"/>
</dbReference>
<evidence type="ECO:0000313" key="8">
    <source>
        <dbReference type="Proteomes" id="UP000464577"/>
    </source>
</evidence>
<evidence type="ECO:0000313" key="7">
    <source>
        <dbReference type="EMBL" id="QHV96612.1"/>
    </source>
</evidence>
<dbReference type="EMBL" id="CP045997">
    <property type="protein sequence ID" value="QHV96612.1"/>
    <property type="molecule type" value="Genomic_DNA"/>
</dbReference>
<evidence type="ECO:0000256" key="4">
    <source>
        <dbReference type="ARBA" id="ARBA00022837"/>
    </source>
</evidence>
<dbReference type="GO" id="GO:0046872">
    <property type="term" value="F:metal ion binding"/>
    <property type="evidence" value="ECO:0007669"/>
    <property type="project" value="UniProtKB-KW"/>
</dbReference>
<evidence type="ECO:0000256" key="5">
    <source>
        <dbReference type="SAM" id="SignalP"/>
    </source>
</evidence>
<keyword evidence="3 7" id="KW-0378">Hydrolase</keyword>
<dbReference type="PANTHER" id="PTHR42693">
    <property type="entry name" value="ARYLSULFATASE FAMILY MEMBER"/>
    <property type="match status" value="1"/>
</dbReference>
<dbReference type="Proteomes" id="UP000464577">
    <property type="component" value="Chromosome"/>
</dbReference>
<feature type="signal peptide" evidence="5">
    <location>
        <begin position="1"/>
        <end position="18"/>
    </location>
</feature>
<feature type="domain" description="Sulfatase N-terminal" evidence="6">
    <location>
        <begin position="31"/>
        <end position="329"/>
    </location>
</feature>
<keyword evidence="2" id="KW-0479">Metal-binding</keyword>
<keyword evidence="7" id="KW-0808">Transferase</keyword>
<dbReference type="RefSeq" id="WP_162387021.1">
    <property type="nucleotide sequence ID" value="NZ_CP045997.1"/>
</dbReference>
<feature type="chain" id="PRO_5026905122" evidence="5">
    <location>
        <begin position="19"/>
        <end position="433"/>
    </location>
</feature>
<dbReference type="PANTHER" id="PTHR42693:SF53">
    <property type="entry name" value="ENDO-4-O-SULFATASE"/>
    <property type="match status" value="1"/>
</dbReference>
<dbReference type="CDD" id="cd16151">
    <property type="entry name" value="sulfatase_like"/>
    <property type="match status" value="1"/>
</dbReference>
<organism evidence="7 8">
    <name type="scientific">Spirosoma endbachense</name>
    <dbReference type="NCBI Taxonomy" id="2666025"/>
    <lineage>
        <taxon>Bacteria</taxon>
        <taxon>Pseudomonadati</taxon>
        <taxon>Bacteroidota</taxon>
        <taxon>Cytophagia</taxon>
        <taxon>Cytophagales</taxon>
        <taxon>Cytophagaceae</taxon>
        <taxon>Spirosoma</taxon>
    </lineage>
</organism>
<accession>A0A6P1VX05</accession>
<dbReference type="GO" id="GO:0004065">
    <property type="term" value="F:arylsulfatase activity"/>
    <property type="evidence" value="ECO:0007669"/>
    <property type="project" value="TreeGrafter"/>
</dbReference>
<evidence type="ECO:0000256" key="3">
    <source>
        <dbReference type="ARBA" id="ARBA00022801"/>
    </source>
</evidence>
<keyword evidence="8" id="KW-1185">Reference proteome</keyword>
<dbReference type="KEGG" id="senf:GJR95_17045"/>